<organism evidence="1 2">
    <name type="scientific">Rouxiella badensis</name>
    <dbReference type="NCBI Taxonomy" id="1646377"/>
    <lineage>
        <taxon>Bacteria</taxon>
        <taxon>Pseudomonadati</taxon>
        <taxon>Pseudomonadota</taxon>
        <taxon>Gammaproteobacteria</taxon>
        <taxon>Enterobacterales</taxon>
        <taxon>Yersiniaceae</taxon>
        <taxon>Rouxiella</taxon>
    </lineage>
</organism>
<gene>
    <name evidence="1" type="ORF">BS640_11310</name>
</gene>
<protein>
    <recommendedName>
        <fullName evidence="3">Pilus assembly protein PilP</fullName>
    </recommendedName>
</protein>
<dbReference type="Proteomes" id="UP000192536">
    <property type="component" value="Unassembled WGS sequence"/>
</dbReference>
<proteinExistence type="predicted"/>
<dbReference type="GeneID" id="93568419"/>
<evidence type="ECO:0008006" key="3">
    <source>
        <dbReference type="Google" id="ProtNLM"/>
    </source>
</evidence>
<dbReference type="RefSeq" id="WP_017492327.1">
    <property type="nucleotide sequence ID" value="NZ_CAUQAZ010000140.1"/>
</dbReference>
<evidence type="ECO:0000313" key="1">
    <source>
        <dbReference type="EMBL" id="ORJ25392.1"/>
    </source>
</evidence>
<dbReference type="STRING" id="1646377.BS640_11310"/>
<evidence type="ECO:0000313" key="2">
    <source>
        <dbReference type="Proteomes" id="UP000192536"/>
    </source>
</evidence>
<dbReference type="EMBL" id="MRWE01000016">
    <property type="protein sequence ID" value="ORJ25392.1"/>
    <property type="molecule type" value="Genomic_DNA"/>
</dbReference>
<dbReference type="AlphaFoldDB" id="A0A1X0WF57"/>
<comment type="caution">
    <text evidence="1">The sequence shown here is derived from an EMBL/GenBank/DDBJ whole genome shotgun (WGS) entry which is preliminary data.</text>
</comment>
<name>A0A1X0WF57_9GAMM</name>
<sequence>MRTEYREMLKRLMQRPNGQIALLLALVLSLLLTAGYGLSLHGRKQYAQAIAVQIKEQRQLSAQRQRVLLLQPSRRAWQANLDLLKPPAEARQSLPHYLLAPLDAVSGRLLHWQPEQKTPVSAGQQQGAFRLQVSFHGLIQLLQTLLLQQPAPVAIEQLNVTKNQSIAPLLDVTLHLATYAGRVSQAQRERAASDIASPLLRDPFQADDNRPCGEPSDGETLTQLKGILGGAGRYTGWLIDARGMWLKAQAGGTIAEGNWHVEEVTDKQVRIRTRSAQCGERQQIFTLVRPD</sequence>
<accession>A0A1X0WF57</accession>
<keyword evidence="2" id="KW-1185">Reference proteome</keyword>
<reference evidence="1 2" key="1">
    <citation type="journal article" date="2017" name="Int. J. Syst. Evol. Microbiol.">
        <title>Rouxiella badensis sp. nov. and Rouxiella silvae sp. nov. isolated from peat bog soil in Germany and emendation of the genus description.</title>
        <authorList>
            <person name="Le Fleche-Mateos A."/>
            <person name="Kugler J.H."/>
            <person name="Hansen S.H."/>
            <person name="Syldatk C."/>
            <person name="Hausmann R."/>
            <person name="Lomprez F."/>
            <person name="Vandenbogaert M."/>
            <person name="Manuguerra J.C."/>
            <person name="Grimont P.A."/>
        </authorList>
    </citation>
    <scope>NUCLEOTIDE SEQUENCE [LARGE SCALE GENOMIC DNA]</scope>
    <source>
        <strain evidence="1 2">DSM 100043</strain>
    </source>
</reference>